<protein>
    <submittedName>
        <fullName evidence="1">Uncharacterized protein</fullName>
    </submittedName>
</protein>
<dbReference type="AlphaFoldDB" id="A0A1F5HFU6"/>
<proteinExistence type="predicted"/>
<evidence type="ECO:0000313" key="1">
    <source>
        <dbReference type="EMBL" id="OGE02926.1"/>
    </source>
</evidence>
<dbReference type="STRING" id="1797737.A2196_03645"/>
<reference evidence="1 2" key="1">
    <citation type="journal article" date="2016" name="Nat. Commun.">
        <title>Thousands of microbial genomes shed light on interconnected biogeochemical processes in an aquifer system.</title>
        <authorList>
            <person name="Anantharaman K."/>
            <person name="Brown C.T."/>
            <person name="Hug L.A."/>
            <person name="Sharon I."/>
            <person name="Castelle C.J."/>
            <person name="Probst A.J."/>
            <person name="Thomas B.C."/>
            <person name="Singh A."/>
            <person name="Wilkins M.J."/>
            <person name="Karaoz U."/>
            <person name="Brodie E.L."/>
            <person name="Williams K.H."/>
            <person name="Hubbard S.S."/>
            <person name="Banfield J.F."/>
        </authorList>
    </citation>
    <scope>NUCLEOTIDE SEQUENCE [LARGE SCALE GENOMIC DNA]</scope>
</reference>
<evidence type="ECO:0000313" key="2">
    <source>
        <dbReference type="Proteomes" id="UP000176751"/>
    </source>
</evidence>
<accession>A0A1F5HFU6</accession>
<sequence>MKNLSFLRTKEDDKNFHRSRIMFIFKNGKVTVAPKGVSYSHLEWFEKEGWVDRANSIAFLEENTRGFFISSQNALYFYKGVGFYFDNQLIEQVKNMIGDLQRELGLSGDTRILAGPKKKVITGKEYPQKYLGTIRELTA</sequence>
<organism evidence="1 2">
    <name type="scientific">Candidatus Curtissbacteria bacterium RIFOXYA1_FULL_41_14</name>
    <dbReference type="NCBI Taxonomy" id="1797737"/>
    <lineage>
        <taxon>Bacteria</taxon>
        <taxon>Candidatus Curtissiibacteriota</taxon>
    </lineage>
</organism>
<dbReference type="Proteomes" id="UP000176751">
    <property type="component" value="Unassembled WGS sequence"/>
</dbReference>
<name>A0A1F5HFU6_9BACT</name>
<dbReference type="EMBL" id="MFCA01000007">
    <property type="protein sequence ID" value="OGE02926.1"/>
    <property type="molecule type" value="Genomic_DNA"/>
</dbReference>
<gene>
    <name evidence="1" type="ORF">A2196_03645</name>
</gene>
<comment type="caution">
    <text evidence="1">The sequence shown here is derived from an EMBL/GenBank/DDBJ whole genome shotgun (WGS) entry which is preliminary data.</text>
</comment>